<dbReference type="Proteomes" id="UP001335720">
    <property type="component" value="Chromosome"/>
</dbReference>
<organism evidence="1">
    <name type="scientific">Candidatus Paraimprobicoccus trichonymphae</name>
    <dbReference type="NCBI Taxonomy" id="3033793"/>
    <lineage>
        <taxon>Bacteria</taxon>
        <taxon>Bacillati</taxon>
        <taxon>Bacillota</taxon>
        <taxon>Clostridia</taxon>
        <taxon>Candidatus Paraimprobicoccus</taxon>
    </lineage>
</organism>
<gene>
    <name evidence="1" type="ORF">RsTaC01_0606</name>
</gene>
<reference evidence="1" key="1">
    <citation type="journal article" date="2023" name="ISME J.">
        <title>Emergence of putative energy parasites within Clostridia revealed by genome analysis of a novel endosymbiotic clade.</title>
        <authorList>
            <person name="Takahashi K."/>
            <person name="Kuwahara H."/>
            <person name="Horikawa Y."/>
            <person name="Izawa K."/>
            <person name="Kato D."/>
            <person name="Inagaki T."/>
            <person name="Yuki M."/>
            <person name="Ohkuma M."/>
            <person name="Hongoh Y."/>
        </authorList>
    </citation>
    <scope>NUCLEOTIDE SEQUENCE</scope>
    <source>
        <strain evidence="1">RsTa-C01</strain>
    </source>
</reference>
<sequence length="245" mass="28578">MTKKAHIILALITPIAMFSMILGGDIGIKYYEKLQSEIVGMVCLSNVCYCSNITYIPFTSNIITALKSVVAFFDAIEMFGTEARDHHYFCPLYRNGTIDYKCSFLVMRGEREIPSYGPMKLELETELYKEIENFYWCEKENSVNKRSIKEKLVIYKINGFEKILFDIISSEESETLDFQSLRNVMFSPLCTKENNSTFKVSILDENFYDYDEKNVLLKKIKKVPNKVPNDMIDMKFYDARYSCDF</sequence>
<dbReference type="AlphaFoldDB" id="A0AA48HWJ5"/>
<dbReference type="KEGG" id="ptrh:RsTaC01_0606"/>
<protein>
    <submittedName>
        <fullName evidence="1">Uncharacterized protein</fullName>
    </submittedName>
</protein>
<dbReference type="EMBL" id="AP027925">
    <property type="protein sequence ID" value="BED92746.1"/>
    <property type="molecule type" value="Genomic_DNA"/>
</dbReference>
<name>A0AA48HWJ5_9FIRM</name>
<proteinExistence type="predicted"/>
<evidence type="ECO:0000313" key="1">
    <source>
        <dbReference type="EMBL" id="BED92746.1"/>
    </source>
</evidence>
<accession>A0AA48HWJ5</accession>